<feature type="compositionally biased region" description="Basic and acidic residues" evidence="1">
    <location>
        <begin position="183"/>
        <end position="195"/>
    </location>
</feature>
<dbReference type="SMART" id="SM00343">
    <property type="entry name" value="ZnF_C2HC"/>
    <property type="match status" value="2"/>
</dbReference>
<reference evidence="3 4" key="1">
    <citation type="journal article" date="2019" name="Sci. Rep.">
        <title>Orb-weaving spider Araneus ventricosus genome elucidates the spidroin gene catalogue.</title>
        <authorList>
            <person name="Kono N."/>
            <person name="Nakamura H."/>
            <person name="Ohtoshi R."/>
            <person name="Moran D.A.P."/>
            <person name="Shinohara A."/>
            <person name="Yoshida Y."/>
            <person name="Fujiwara M."/>
            <person name="Mori M."/>
            <person name="Tomita M."/>
            <person name="Arakawa K."/>
        </authorList>
    </citation>
    <scope>NUCLEOTIDE SEQUENCE [LARGE SCALE GENOMIC DNA]</scope>
</reference>
<evidence type="ECO:0000313" key="3">
    <source>
        <dbReference type="EMBL" id="GBN39763.1"/>
    </source>
</evidence>
<dbReference type="GO" id="GO:0008270">
    <property type="term" value="F:zinc ion binding"/>
    <property type="evidence" value="ECO:0007669"/>
    <property type="project" value="InterPro"/>
</dbReference>
<dbReference type="Pfam" id="PF07530">
    <property type="entry name" value="PRE_C2HC"/>
    <property type="match status" value="1"/>
</dbReference>
<feature type="domain" description="CCHC-type" evidence="2">
    <location>
        <begin position="141"/>
        <end position="159"/>
    </location>
</feature>
<protein>
    <recommendedName>
        <fullName evidence="2">CCHC-type domain-containing protein</fullName>
    </recommendedName>
</protein>
<feature type="domain" description="CCHC-type" evidence="2">
    <location>
        <begin position="99"/>
        <end position="115"/>
    </location>
</feature>
<sequence>MCTFPPSKVEAYEDRPIKVVIRDLPISVETSEIIQSLEEKGYTIGRASQMKSYKEKALLPLYLIDVKKIGNYTNIFNEKQICCFRVKVVPYRKRKKAIICYNCSGFYHSVKNCHMHPRCIKCNGQHATRDCSIKEKIEEPTCINCGEKGHLAAWKGCKAHPLIQKNSDRKIGKTYAQATSNKSKRDEEPELKNAEKTPDIDTELSDLKDSLQAMKEMNVCKNFLPCLKRRVNAVMQNHTKKKCSLCLML</sequence>
<proteinExistence type="predicted"/>
<evidence type="ECO:0000259" key="2">
    <source>
        <dbReference type="SMART" id="SM00343"/>
    </source>
</evidence>
<accession>A0A4Y2NLR7</accession>
<organism evidence="3 4">
    <name type="scientific">Araneus ventricosus</name>
    <name type="common">Orbweaver spider</name>
    <name type="synonym">Epeira ventricosa</name>
    <dbReference type="NCBI Taxonomy" id="182803"/>
    <lineage>
        <taxon>Eukaryota</taxon>
        <taxon>Metazoa</taxon>
        <taxon>Ecdysozoa</taxon>
        <taxon>Arthropoda</taxon>
        <taxon>Chelicerata</taxon>
        <taxon>Arachnida</taxon>
        <taxon>Araneae</taxon>
        <taxon>Araneomorphae</taxon>
        <taxon>Entelegynae</taxon>
        <taxon>Araneoidea</taxon>
        <taxon>Araneidae</taxon>
        <taxon>Araneus</taxon>
    </lineage>
</organism>
<dbReference type="EMBL" id="BGPR01009397">
    <property type="protein sequence ID" value="GBN39763.1"/>
    <property type="molecule type" value="Genomic_DNA"/>
</dbReference>
<dbReference type="AlphaFoldDB" id="A0A4Y2NLR7"/>
<dbReference type="GO" id="GO:0003676">
    <property type="term" value="F:nucleic acid binding"/>
    <property type="evidence" value="ECO:0007669"/>
    <property type="project" value="InterPro"/>
</dbReference>
<comment type="caution">
    <text evidence="3">The sequence shown here is derived from an EMBL/GenBank/DDBJ whole genome shotgun (WGS) entry which is preliminary data.</text>
</comment>
<evidence type="ECO:0000313" key="4">
    <source>
        <dbReference type="Proteomes" id="UP000499080"/>
    </source>
</evidence>
<dbReference type="InterPro" id="IPR006579">
    <property type="entry name" value="Pre_C2HC_dom"/>
</dbReference>
<feature type="region of interest" description="Disordered" evidence="1">
    <location>
        <begin position="175"/>
        <end position="195"/>
    </location>
</feature>
<dbReference type="Proteomes" id="UP000499080">
    <property type="component" value="Unassembled WGS sequence"/>
</dbReference>
<name>A0A4Y2NLR7_ARAVE</name>
<evidence type="ECO:0000256" key="1">
    <source>
        <dbReference type="SAM" id="MobiDB-lite"/>
    </source>
</evidence>
<gene>
    <name evidence="3" type="ORF">AVEN_110052_1</name>
</gene>
<keyword evidence="4" id="KW-1185">Reference proteome</keyword>
<dbReference type="InterPro" id="IPR001878">
    <property type="entry name" value="Znf_CCHC"/>
</dbReference>